<dbReference type="AlphaFoldDB" id="A0A1E5V856"/>
<feature type="compositionally biased region" description="Basic residues" evidence="1">
    <location>
        <begin position="25"/>
        <end position="35"/>
    </location>
</feature>
<accession>A0A1E5V856</accession>
<comment type="caution">
    <text evidence="2">The sequence shown here is derived from an EMBL/GenBank/DDBJ whole genome shotgun (WGS) entry which is preliminary data.</text>
</comment>
<gene>
    <name evidence="2" type="ORF">BAE44_0017624</name>
</gene>
<sequence>MGGRREMAEPLSSRSCSPGEDGQRPRHAGLHMGDRRRARRFLHRPAPRFLVRDGDSLPRGFQVLITRMSLYCLRSVRGYRSVTAPTRLCISELFSASTNLINGTFGLRDHSDPS</sequence>
<evidence type="ECO:0000313" key="2">
    <source>
        <dbReference type="EMBL" id="OEL21356.1"/>
    </source>
</evidence>
<reference evidence="2 3" key="1">
    <citation type="submission" date="2016-09" db="EMBL/GenBank/DDBJ databases">
        <title>The draft genome of Dichanthelium oligosanthes: A C3 panicoid grass species.</title>
        <authorList>
            <person name="Studer A.J."/>
            <person name="Schnable J.C."/>
            <person name="Brutnell T.P."/>
        </authorList>
    </citation>
    <scope>NUCLEOTIDE SEQUENCE [LARGE SCALE GENOMIC DNA]</scope>
    <source>
        <strain evidence="3">cv. Kellogg 1175</strain>
        <tissue evidence="2">Leaf</tissue>
    </source>
</reference>
<keyword evidence="3" id="KW-1185">Reference proteome</keyword>
<name>A0A1E5V856_9POAL</name>
<feature type="region of interest" description="Disordered" evidence="1">
    <location>
        <begin position="1"/>
        <end position="35"/>
    </location>
</feature>
<evidence type="ECO:0000313" key="3">
    <source>
        <dbReference type="Proteomes" id="UP000095767"/>
    </source>
</evidence>
<evidence type="ECO:0000256" key="1">
    <source>
        <dbReference type="SAM" id="MobiDB-lite"/>
    </source>
</evidence>
<dbReference type="OrthoDB" id="10581817at2759"/>
<dbReference type="Proteomes" id="UP000095767">
    <property type="component" value="Unassembled WGS sequence"/>
</dbReference>
<proteinExistence type="predicted"/>
<dbReference type="EMBL" id="LWDX02048120">
    <property type="protein sequence ID" value="OEL21356.1"/>
    <property type="molecule type" value="Genomic_DNA"/>
</dbReference>
<protein>
    <submittedName>
        <fullName evidence="2">Uncharacterized protein</fullName>
    </submittedName>
</protein>
<organism evidence="2 3">
    <name type="scientific">Dichanthelium oligosanthes</name>
    <dbReference type="NCBI Taxonomy" id="888268"/>
    <lineage>
        <taxon>Eukaryota</taxon>
        <taxon>Viridiplantae</taxon>
        <taxon>Streptophyta</taxon>
        <taxon>Embryophyta</taxon>
        <taxon>Tracheophyta</taxon>
        <taxon>Spermatophyta</taxon>
        <taxon>Magnoliopsida</taxon>
        <taxon>Liliopsida</taxon>
        <taxon>Poales</taxon>
        <taxon>Poaceae</taxon>
        <taxon>PACMAD clade</taxon>
        <taxon>Panicoideae</taxon>
        <taxon>Panicodae</taxon>
        <taxon>Paniceae</taxon>
        <taxon>Dichantheliinae</taxon>
        <taxon>Dichanthelium</taxon>
    </lineage>
</organism>